<gene>
    <name evidence="1" type="ORF">FA95DRAFT_1604726</name>
</gene>
<proteinExistence type="predicted"/>
<evidence type="ECO:0000313" key="2">
    <source>
        <dbReference type="Proteomes" id="UP000814033"/>
    </source>
</evidence>
<reference evidence="1" key="2">
    <citation type="journal article" date="2022" name="New Phytol.">
        <title>Evolutionary transition to the ectomycorrhizal habit in the genomes of a hyperdiverse lineage of mushroom-forming fungi.</title>
        <authorList>
            <person name="Looney B."/>
            <person name="Miyauchi S."/>
            <person name="Morin E."/>
            <person name="Drula E."/>
            <person name="Courty P.E."/>
            <person name="Kohler A."/>
            <person name="Kuo A."/>
            <person name="LaButti K."/>
            <person name="Pangilinan J."/>
            <person name="Lipzen A."/>
            <person name="Riley R."/>
            <person name="Andreopoulos W."/>
            <person name="He G."/>
            <person name="Johnson J."/>
            <person name="Nolan M."/>
            <person name="Tritt A."/>
            <person name="Barry K.W."/>
            <person name="Grigoriev I.V."/>
            <person name="Nagy L.G."/>
            <person name="Hibbett D."/>
            <person name="Henrissat B."/>
            <person name="Matheny P.B."/>
            <person name="Labbe J."/>
            <person name="Martin F.M."/>
        </authorList>
    </citation>
    <scope>NUCLEOTIDE SEQUENCE</scope>
    <source>
        <strain evidence="1">FP105234-sp</strain>
    </source>
</reference>
<accession>A0ACB8RYT1</accession>
<dbReference type="EMBL" id="MU275878">
    <property type="protein sequence ID" value="KAI0049052.1"/>
    <property type="molecule type" value="Genomic_DNA"/>
</dbReference>
<evidence type="ECO:0000313" key="1">
    <source>
        <dbReference type="EMBL" id="KAI0049052.1"/>
    </source>
</evidence>
<protein>
    <submittedName>
        <fullName evidence="1">Uncharacterized protein</fullName>
    </submittedName>
</protein>
<organism evidence="1 2">
    <name type="scientific">Auriscalpium vulgare</name>
    <dbReference type="NCBI Taxonomy" id="40419"/>
    <lineage>
        <taxon>Eukaryota</taxon>
        <taxon>Fungi</taxon>
        <taxon>Dikarya</taxon>
        <taxon>Basidiomycota</taxon>
        <taxon>Agaricomycotina</taxon>
        <taxon>Agaricomycetes</taxon>
        <taxon>Russulales</taxon>
        <taxon>Auriscalpiaceae</taxon>
        <taxon>Auriscalpium</taxon>
    </lineage>
</organism>
<dbReference type="Proteomes" id="UP000814033">
    <property type="component" value="Unassembled WGS sequence"/>
</dbReference>
<name>A0ACB8RYT1_9AGAM</name>
<sequence length="363" mass="38162">MSAQLLAPALSALELPSLDASLTGSAASPGASAPVTPVDPGPAPDIAIEVAADMLGGLASRTGSLSRVALKTARTAKQMKKAISGFHLLKKLGSSNALKSMIPTDATKFSGEGEDPEGHGHETPSLESSSSVISAAGLLCPSNEPPRLPETEVYNMPNVSFMCRPGAASSSGQPAIELEELTRAPTDETLPPVPHPPSADAKSPSPSHFVTLSTSIEVPISPFPVLPTLTPPVVLRVILFLPWCILVGAVIALQPSQLDHVVFRTGYVNPPRTSLHRLAYYAHCAVPHVGIFAGALLALTMWDRRVAAAVTAIVAARAFSLWWNFDHENVMDDSAEDMRCVWFVVSGREEMLVAGVAVDSSSE</sequence>
<keyword evidence="2" id="KW-1185">Reference proteome</keyword>
<comment type="caution">
    <text evidence="1">The sequence shown here is derived from an EMBL/GenBank/DDBJ whole genome shotgun (WGS) entry which is preliminary data.</text>
</comment>
<reference evidence="1" key="1">
    <citation type="submission" date="2021-02" db="EMBL/GenBank/DDBJ databases">
        <authorList>
            <consortium name="DOE Joint Genome Institute"/>
            <person name="Ahrendt S."/>
            <person name="Looney B.P."/>
            <person name="Miyauchi S."/>
            <person name="Morin E."/>
            <person name="Drula E."/>
            <person name="Courty P.E."/>
            <person name="Chicoki N."/>
            <person name="Fauchery L."/>
            <person name="Kohler A."/>
            <person name="Kuo A."/>
            <person name="Labutti K."/>
            <person name="Pangilinan J."/>
            <person name="Lipzen A."/>
            <person name="Riley R."/>
            <person name="Andreopoulos W."/>
            <person name="He G."/>
            <person name="Johnson J."/>
            <person name="Barry K.W."/>
            <person name="Grigoriev I.V."/>
            <person name="Nagy L."/>
            <person name="Hibbett D."/>
            <person name="Henrissat B."/>
            <person name="Matheny P.B."/>
            <person name="Labbe J."/>
            <person name="Martin F."/>
        </authorList>
    </citation>
    <scope>NUCLEOTIDE SEQUENCE</scope>
    <source>
        <strain evidence="1">FP105234-sp</strain>
    </source>
</reference>